<proteinExistence type="predicted"/>
<organism evidence="1 2">
    <name type="scientific">Pangasius djambal</name>
    <dbReference type="NCBI Taxonomy" id="1691987"/>
    <lineage>
        <taxon>Eukaryota</taxon>
        <taxon>Metazoa</taxon>
        <taxon>Chordata</taxon>
        <taxon>Craniata</taxon>
        <taxon>Vertebrata</taxon>
        <taxon>Euteleostomi</taxon>
        <taxon>Actinopterygii</taxon>
        <taxon>Neopterygii</taxon>
        <taxon>Teleostei</taxon>
        <taxon>Ostariophysi</taxon>
        <taxon>Siluriformes</taxon>
        <taxon>Pangasiidae</taxon>
        <taxon>Pangasius</taxon>
    </lineage>
</organism>
<sequence length="54" mass="6207">MQNPAKNVSVLSCDWKTSPKHHSTPLLNCCIESHYCVDKPKYMNNFLVGTILNW</sequence>
<protein>
    <submittedName>
        <fullName evidence="1">Uncharacterized protein</fullName>
    </submittedName>
</protein>
<keyword evidence="2" id="KW-1185">Reference proteome</keyword>
<comment type="caution">
    <text evidence="1">The sequence shown here is derived from an EMBL/GenBank/DDBJ whole genome shotgun (WGS) entry which is preliminary data.</text>
</comment>
<name>A0ACC5YRI8_9TELE</name>
<evidence type="ECO:0000313" key="1">
    <source>
        <dbReference type="EMBL" id="MCJ8738240.1"/>
    </source>
</evidence>
<gene>
    <name evidence="1" type="ORF">PDJAM_G00033360</name>
</gene>
<accession>A0ACC5YRI8</accession>
<dbReference type="Proteomes" id="UP000830395">
    <property type="component" value="Chromosome 12"/>
</dbReference>
<evidence type="ECO:0000313" key="2">
    <source>
        <dbReference type="Proteomes" id="UP000830395"/>
    </source>
</evidence>
<reference evidence="1" key="1">
    <citation type="submission" date="2020-02" db="EMBL/GenBank/DDBJ databases">
        <title>Genome sequencing of the panga catfish, Pangasius djambal.</title>
        <authorList>
            <person name="Wen M."/>
            <person name="Zahm M."/>
            <person name="Roques C."/>
            <person name="Cabau C."/>
            <person name="Klopp C."/>
            <person name="Donnadieu C."/>
            <person name="Jouanno E."/>
            <person name="Avarre J.-C."/>
            <person name="Campet M."/>
            <person name="Ha T."/>
            <person name="Dugue R."/>
            <person name="Lampietro C."/>
            <person name="Louis A."/>
            <person name="Herpin A."/>
            <person name="Echchiki A."/>
            <person name="Berthelot C."/>
            <person name="Parey E."/>
            <person name="Roest-Crollius H."/>
            <person name="Braasch I."/>
            <person name="Postlethwait J.H."/>
            <person name="Bobe J."/>
            <person name="Montfort J."/>
            <person name="Bouchez O."/>
            <person name="Begum T."/>
            <person name="Schartl M."/>
            <person name="Gustiano R."/>
            <person name="Guiguen Y."/>
        </authorList>
    </citation>
    <scope>NUCLEOTIDE SEQUENCE</scope>
    <source>
        <strain evidence="1">Pdj_M5554</strain>
    </source>
</reference>
<dbReference type="EMBL" id="CM040986">
    <property type="protein sequence ID" value="MCJ8738240.1"/>
    <property type="molecule type" value="Genomic_DNA"/>
</dbReference>